<gene>
    <name evidence="1" type="ORF">Sspor_00560</name>
</gene>
<comment type="caution">
    <text evidence="1">The sequence shown here is derived from an EMBL/GenBank/DDBJ whole genome shotgun (WGS) entry which is preliminary data.</text>
</comment>
<dbReference type="EMBL" id="BNED01000002">
    <property type="protein sequence ID" value="GHI74495.1"/>
    <property type="molecule type" value="Genomic_DNA"/>
</dbReference>
<evidence type="ECO:0000313" key="2">
    <source>
        <dbReference type="Proteomes" id="UP000608522"/>
    </source>
</evidence>
<accession>A0ABQ3T276</accession>
<protein>
    <submittedName>
        <fullName evidence="1">Uncharacterized protein</fullName>
    </submittedName>
</protein>
<sequence>MRLDLATAGLHMAPPEPLADEEQGGVVVYLDDDARVVVDWLPQTRLDPAALGQAEADRADSAAGIRCATVRSAMDTALGAILTGFRYTTTRHPHFRLGHIIGQPPTTPDL</sequence>
<keyword evidence="2" id="KW-1185">Reference proteome</keyword>
<name>A0ABQ3T276_9ACTN</name>
<evidence type="ECO:0000313" key="1">
    <source>
        <dbReference type="EMBL" id="GHI74495.1"/>
    </source>
</evidence>
<organism evidence="1 2">
    <name type="scientific">Streptomyces spororaveus</name>
    <dbReference type="NCBI Taxonomy" id="284039"/>
    <lineage>
        <taxon>Bacteria</taxon>
        <taxon>Bacillati</taxon>
        <taxon>Actinomycetota</taxon>
        <taxon>Actinomycetes</taxon>
        <taxon>Kitasatosporales</taxon>
        <taxon>Streptomycetaceae</taxon>
        <taxon>Streptomyces</taxon>
    </lineage>
</organism>
<dbReference type="Proteomes" id="UP000608522">
    <property type="component" value="Unassembled WGS sequence"/>
</dbReference>
<reference evidence="2" key="1">
    <citation type="submission" date="2023-07" db="EMBL/GenBank/DDBJ databases">
        <title>Whole genome shotgun sequence of Streptomyces spororaveus NBRC 15456.</title>
        <authorList>
            <person name="Komaki H."/>
            <person name="Tamura T."/>
        </authorList>
    </citation>
    <scope>NUCLEOTIDE SEQUENCE [LARGE SCALE GENOMIC DNA]</scope>
    <source>
        <strain evidence="2">NBRC 15456</strain>
    </source>
</reference>
<proteinExistence type="predicted"/>